<dbReference type="Proteomes" id="UP000309215">
    <property type="component" value="Unassembled WGS sequence"/>
</dbReference>
<evidence type="ECO:0000256" key="3">
    <source>
        <dbReference type="ARBA" id="ARBA00022692"/>
    </source>
</evidence>
<keyword evidence="6" id="KW-0813">Transport</keyword>
<gene>
    <name evidence="6 7" type="primary">nhaA</name>
    <name evidence="7" type="ORF">E8A74_44045</name>
</gene>
<feature type="transmembrane region" description="Helical" evidence="6">
    <location>
        <begin position="79"/>
        <end position="104"/>
    </location>
</feature>
<dbReference type="NCBIfam" id="TIGR00773">
    <property type="entry name" value="NhaA"/>
    <property type="match status" value="1"/>
</dbReference>
<evidence type="ECO:0000256" key="4">
    <source>
        <dbReference type="ARBA" id="ARBA00022989"/>
    </source>
</evidence>
<comment type="catalytic activity">
    <reaction evidence="6">
        <text>Na(+)(in) + 2 H(+)(out) = Na(+)(out) + 2 H(+)(in)</text>
        <dbReference type="Rhea" id="RHEA:29251"/>
        <dbReference type="ChEBI" id="CHEBI:15378"/>
        <dbReference type="ChEBI" id="CHEBI:29101"/>
    </reaction>
</comment>
<feature type="transmembrane region" description="Helical" evidence="6">
    <location>
        <begin position="398"/>
        <end position="420"/>
    </location>
</feature>
<protein>
    <recommendedName>
        <fullName evidence="6">Na(+)/H(+) antiporter NhaA</fullName>
    </recommendedName>
    <alternativeName>
        <fullName evidence="6">Sodium/proton antiporter NhaA</fullName>
    </alternativeName>
</protein>
<dbReference type="GO" id="GO:0006885">
    <property type="term" value="P:regulation of pH"/>
    <property type="evidence" value="ECO:0007669"/>
    <property type="project" value="UniProtKB-UniRule"/>
</dbReference>
<dbReference type="GO" id="GO:0005886">
    <property type="term" value="C:plasma membrane"/>
    <property type="evidence" value="ECO:0007669"/>
    <property type="project" value="UniProtKB-SubCell"/>
</dbReference>
<feature type="transmembrane region" description="Helical" evidence="6">
    <location>
        <begin position="432"/>
        <end position="452"/>
    </location>
</feature>
<evidence type="ECO:0000313" key="7">
    <source>
        <dbReference type="EMBL" id="TKC97191.1"/>
    </source>
</evidence>
<feature type="transmembrane region" description="Helical" evidence="6">
    <location>
        <begin position="153"/>
        <end position="172"/>
    </location>
</feature>
<evidence type="ECO:0000313" key="8">
    <source>
        <dbReference type="Proteomes" id="UP000309215"/>
    </source>
</evidence>
<dbReference type="Gene3D" id="1.20.1530.10">
    <property type="entry name" value="Na+/H+ antiporter like domain"/>
    <property type="match status" value="1"/>
</dbReference>
<dbReference type="PANTHER" id="PTHR30341:SF0">
    <property type="entry name" value="NA(+)_H(+) ANTIPORTER NHAA"/>
    <property type="match status" value="1"/>
</dbReference>
<comment type="subcellular location">
    <subcellularLocation>
        <location evidence="1">Cell inner membrane</location>
        <topology evidence="1">Multi-pass membrane protein</topology>
    </subcellularLocation>
    <subcellularLocation>
        <location evidence="6">Cell membrane</location>
        <topology evidence="6">Multi-pass membrane protein</topology>
    </subcellularLocation>
</comment>
<evidence type="ECO:0000256" key="2">
    <source>
        <dbReference type="ARBA" id="ARBA00022475"/>
    </source>
</evidence>
<dbReference type="OrthoDB" id="9808135at2"/>
<name>A0A4U1IT30_9BACT</name>
<sequence>MSIKNDPGRSSLPSSPPEAWEPLLRFTRLAGRPLERFLRIEAASGILLLVAAAVALVWANSRWAESYFHLWNSPIGIRVGAFAFERTLAGFVNDGLMVIFFFVVGMEIRREIHHGELSEWRRAALPAAAALGGMLAPAALYLAFAGAPATRSGWGVPMATDIAFAVGILTLLGKRVPAALRVLLLALAVIDDLGAIVVIALFYSSGIVVSGLLVAAAGFGGVLLMQRFGVRVKLAYVLPALVAWAGIYAAGVHPTIAGVLVGLVTPVRAWLGPEGFVAGVRGDIEQLAKAPPEALSSHELAATLRHVDALRREAMSPAESLIESLHPWVAFGIMPVFALANAGVSVTGGSLDPAAWRVFVAVAVGLVVGKPLGVLLASAIVLRLRVATLPRGMRLRHLVVLGVVAGVGFTMALFIAQLAFEDASLLAAAKLGVLAASGAAAIVGLVLGRLLLAPVQTAGAAQTADEAESSTEA</sequence>
<evidence type="ECO:0000256" key="1">
    <source>
        <dbReference type="ARBA" id="ARBA00004429"/>
    </source>
</evidence>
<keyword evidence="6" id="KW-0050">Antiport</keyword>
<keyword evidence="3 6" id="KW-0812">Transmembrane</keyword>
<organism evidence="7 8">
    <name type="scientific">Polyangium fumosum</name>
    <dbReference type="NCBI Taxonomy" id="889272"/>
    <lineage>
        <taxon>Bacteria</taxon>
        <taxon>Pseudomonadati</taxon>
        <taxon>Myxococcota</taxon>
        <taxon>Polyangia</taxon>
        <taxon>Polyangiales</taxon>
        <taxon>Polyangiaceae</taxon>
        <taxon>Polyangium</taxon>
    </lineage>
</organism>
<dbReference type="GO" id="GO:0015385">
    <property type="term" value="F:sodium:proton antiporter activity"/>
    <property type="evidence" value="ECO:0007669"/>
    <property type="project" value="UniProtKB-UniRule"/>
</dbReference>
<dbReference type="PANTHER" id="PTHR30341">
    <property type="entry name" value="SODIUM ION/PROTON ANTIPORTER NHAA-RELATED"/>
    <property type="match status" value="1"/>
</dbReference>
<keyword evidence="2 6" id="KW-1003">Cell membrane</keyword>
<dbReference type="RefSeq" id="WP_136935162.1">
    <property type="nucleotide sequence ID" value="NZ_SSMQ01000081.1"/>
</dbReference>
<keyword evidence="6" id="KW-0915">Sodium</keyword>
<dbReference type="HAMAP" id="MF_01844">
    <property type="entry name" value="NhaA"/>
    <property type="match status" value="1"/>
</dbReference>
<dbReference type="EMBL" id="SSMQ01000081">
    <property type="protein sequence ID" value="TKC97191.1"/>
    <property type="molecule type" value="Genomic_DNA"/>
</dbReference>
<keyword evidence="5 6" id="KW-0472">Membrane</keyword>
<comment type="caution">
    <text evidence="7">The sequence shown here is derived from an EMBL/GenBank/DDBJ whole genome shotgun (WGS) entry which is preliminary data.</text>
</comment>
<evidence type="ECO:0000256" key="5">
    <source>
        <dbReference type="ARBA" id="ARBA00023136"/>
    </source>
</evidence>
<proteinExistence type="inferred from homology"/>
<feature type="transmembrane region" description="Helical" evidence="6">
    <location>
        <begin position="179"/>
        <end position="201"/>
    </location>
</feature>
<feature type="transmembrane region" description="Helical" evidence="6">
    <location>
        <begin position="358"/>
        <end position="386"/>
    </location>
</feature>
<feature type="transmembrane region" description="Helical" evidence="6">
    <location>
        <begin position="37"/>
        <end position="59"/>
    </location>
</feature>
<keyword evidence="6" id="KW-0406">Ion transport</keyword>
<accession>A0A4U1IT30</accession>
<comment type="similarity">
    <text evidence="6">Belongs to the NhaA Na(+)/H(+) (TC 2.A.33) antiporter family.</text>
</comment>
<reference evidence="7 8" key="1">
    <citation type="submission" date="2019-04" db="EMBL/GenBank/DDBJ databases">
        <authorList>
            <person name="Li Y."/>
            <person name="Wang J."/>
        </authorList>
    </citation>
    <scope>NUCLEOTIDE SEQUENCE [LARGE SCALE GENOMIC DNA]</scope>
    <source>
        <strain evidence="7 8">DSM 14668</strain>
    </source>
</reference>
<feature type="transmembrane region" description="Helical" evidence="6">
    <location>
        <begin position="207"/>
        <end position="225"/>
    </location>
</feature>
<feature type="transmembrane region" description="Helical" evidence="6">
    <location>
        <begin position="125"/>
        <end position="147"/>
    </location>
</feature>
<keyword evidence="4 6" id="KW-1133">Transmembrane helix</keyword>
<dbReference type="InterPro" id="IPR023171">
    <property type="entry name" value="Na/H_antiporter_dom_sf"/>
</dbReference>
<dbReference type="Pfam" id="PF06965">
    <property type="entry name" value="Na_H_antiport_1"/>
    <property type="match status" value="1"/>
</dbReference>
<comment type="function">
    <text evidence="6">Na(+)/H(+) antiporter that extrudes sodium in exchange for external protons.</text>
</comment>
<feature type="transmembrane region" description="Helical" evidence="6">
    <location>
        <begin position="237"/>
        <end position="264"/>
    </location>
</feature>
<keyword evidence="8" id="KW-1185">Reference proteome</keyword>
<dbReference type="InterPro" id="IPR004670">
    <property type="entry name" value="NhaA"/>
</dbReference>
<keyword evidence="6" id="KW-0739">Sodium transport</keyword>
<dbReference type="AlphaFoldDB" id="A0A4U1IT30"/>
<evidence type="ECO:0000256" key="6">
    <source>
        <dbReference type="HAMAP-Rule" id="MF_01844"/>
    </source>
</evidence>